<dbReference type="PROSITE" id="PS51740">
    <property type="entry name" value="SPOVT_ABRB"/>
    <property type="match status" value="1"/>
</dbReference>
<evidence type="ECO:0000313" key="3">
    <source>
        <dbReference type="EMBL" id="AXG06031.1"/>
    </source>
</evidence>
<dbReference type="OrthoDB" id="30861at2157"/>
<gene>
    <name evidence="3" type="ORF">DU500_05995</name>
</gene>
<proteinExistence type="predicted"/>
<reference evidence="3 4" key="1">
    <citation type="submission" date="2018-07" db="EMBL/GenBank/DDBJ databases">
        <title>Genome sequences of Haloplanus sp. CBA1113.</title>
        <authorList>
            <person name="Kim Y.B."/>
            <person name="Roh S.W."/>
        </authorList>
    </citation>
    <scope>NUCLEOTIDE SEQUENCE [LARGE SCALE GENOMIC DNA]</scope>
    <source>
        <strain evidence="3 4">CBA1113</strain>
    </source>
</reference>
<evidence type="ECO:0000313" key="4">
    <source>
        <dbReference type="Proteomes" id="UP000253273"/>
    </source>
</evidence>
<dbReference type="GeneID" id="37282918"/>
<dbReference type="Gene3D" id="2.10.260.10">
    <property type="match status" value="1"/>
</dbReference>
<dbReference type="PANTHER" id="PTHR34860:SF7">
    <property type="entry name" value="TRANSCRIPTION REGULATOR, SPOVT_ABRB FAMILY"/>
    <property type="match status" value="1"/>
</dbReference>
<dbReference type="GO" id="GO:0003677">
    <property type="term" value="F:DNA binding"/>
    <property type="evidence" value="ECO:0007669"/>
    <property type="project" value="UniProtKB-KW"/>
</dbReference>
<dbReference type="SUPFAM" id="SSF89447">
    <property type="entry name" value="AbrB/MazE/MraZ-like"/>
    <property type="match status" value="1"/>
</dbReference>
<dbReference type="AlphaFoldDB" id="A0A345E1F9"/>
<name>A0A345E1F9_9EURY</name>
<feature type="region of interest" description="Disordered" evidence="1">
    <location>
        <begin position="70"/>
        <end position="93"/>
    </location>
</feature>
<dbReference type="EMBL" id="CP031150">
    <property type="protein sequence ID" value="AXG06031.1"/>
    <property type="molecule type" value="Genomic_DNA"/>
</dbReference>
<dbReference type="InterPro" id="IPR052975">
    <property type="entry name" value="Repressor-like_regulatory"/>
</dbReference>
<dbReference type="Proteomes" id="UP000253273">
    <property type="component" value="Chromosome"/>
</dbReference>
<evidence type="ECO:0000256" key="1">
    <source>
        <dbReference type="SAM" id="MobiDB-lite"/>
    </source>
</evidence>
<accession>A0A345E1F9</accession>
<feature type="compositionally biased region" description="Basic and acidic residues" evidence="1">
    <location>
        <begin position="77"/>
        <end position="93"/>
    </location>
</feature>
<sequence length="93" mass="10324">MSTTNGPDEETGQIVSLSRKGQATIPKELREKHGIEPGGKVRIRENDAGEIVIEPVPTLREFRGAAITEASGTSILEEERERDADRARRLERD</sequence>
<dbReference type="Pfam" id="PF04014">
    <property type="entry name" value="MazE_antitoxin"/>
    <property type="match status" value="1"/>
</dbReference>
<feature type="region of interest" description="Disordered" evidence="1">
    <location>
        <begin position="1"/>
        <end position="38"/>
    </location>
</feature>
<dbReference type="InterPro" id="IPR037914">
    <property type="entry name" value="SpoVT-AbrB_sf"/>
</dbReference>
<protein>
    <submittedName>
        <fullName evidence="3">AbrB/MazE/SpoVT family DNA-binding domain-containing protein</fullName>
    </submittedName>
</protein>
<dbReference type="RefSeq" id="WP_114585177.1">
    <property type="nucleotide sequence ID" value="NZ_CP031150.1"/>
</dbReference>
<organism evidence="3 4">
    <name type="scientific">Haloplanus rubicundus</name>
    <dbReference type="NCBI Taxonomy" id="1547898"/>
    <lineage>
        <taxon>Archaea</taxon>
        <taxon>Methanobacteriati</taxon>
        <taxon>Methanobacteriota</taxon>
        <taxon>Stenosarchaea group</taxon>
        <taxon>Halobacteria</taxon>
        <taxon>Halobacteriales</taxon>
        <taxon>Haloferacaceae</taxon>
        <taxon>Haloplanus</taxon>
    </lineage>
</organism>
<keyword evidence="3" id="KW-0238">DNA-binding</keyword>
<keyword evidence="4" id="KW-1185">Reference proteome</keyword>
<dbReference type="PANTHER" id="PTHR34860">
    <property type="entry name" value="REPRESSOR-LIKE PROTEIN SSO7C3"/>
    <property type="match status" value="1"/>
</dbReference>
<dbReference type="SMART" id="SM00966">
    <property type="entry name" value="SpoVT_AbrB"/>
    <property type="match status" value="1"/>
</dbReference>
<dbReference type="NCBIfam" id="TIGR01439">
    <property type="entry name" value="lp_hng_hel_AbrB"/>
    <property type="match status" value="1"/>
</dbReference>
<feature type="domain" description="SpoVT-AbrB" evidence="2">
    <location>
        <begin position="12"/>
        <end position="58"/>
    </location>
</feature>
<dbReference type="InterPro" id="IPR007159">
    <property type="entry name" value="SpoVT-AbrB_dom"/>
</dbReference>
<evidence type="ECO:0000259" key="2">
    <source>
        <dbReference type="PROSITE" id="PS51740"/>
    </source>
</evidence>
<dbReference type="KEGG" id="haj:DU500_05995"/>